<dbReference type="EC" id="2.5.1.47" evidence="3"/>
<feature type="compositionally biased region" description="Basic and acidic residues" evidence="9">
    <location>
        <begin position="67"/>
        <end position="77"/>
    </location>
</feature>
<dbReference type="EMBL" id="KZ819635">
    <property type="protein sequence ID" value="PWN91186.1"/>
    <property type="molecule type" value="Genomic_DNA"/>
</dbReference>
<dbReference type="RefSeq" id="XP_025378384.1">
    <property type="nucleotide sequence ID" value="XM_025519146.1"/>
</dbReference>
<dbReference type="SUPFAM" id="SSF53686">
    <property type="entry name" value="Tryptophan synthase beta subunit-like PLP-dependent enzymes"/>
    <property type="match status" value="2"/>
</dbReference>
<comment type="similarity">
    <text evidence="2">Belongs to the cysteine synthase/cystathionine beta-synthase family.</text>
</comment>
<keyword evidence="10" id="KW-0812">Transmembrane</keyword>
<evidence type="ECO:0000313" key="13">
    <source>
        <dbReference type="Proteomes" id="UP000245768"/>
    </source>
</evidence>
<name>A0A316YQ87_9BASI</name>
<feature type="domain" description="Tryptophan synthase beta chain-like PALP" evidence="11">
    <location>
        <begin position="100"/>
        <end position="227"/>
    </location>
</feature>
<comment type="cofactor">
    <cofactor evidence="1">
        <name>pyridoxal 5'-phosphate</name>
        <dbReference type="ChEBI" id="CHEBI:597326"/>
    </cofactor>
</comment>
<evidence type="ECO:0000256" key="3">
    <source>
        <dbReference type="ARBA" id="ARBA00012681"/>
    </source>
</evidence>
<dbReference type="GeneID" id="37041062"/>
<dbReference type="InParanoid" id="A0A316YQ87"/>
<reference evidence="12" key="1">
    <citation type="journal article" date="2018" name="Mol. Biol. Evol.">
        <title>Broad Genomic Sampling Reveals a Smut Pathogenic Ancestry of the Fungal Clade Ustilaginomycotina.</title>
        <authorList>
            <person name="Kijpornyongpan T."/>
            <person name="Mondo S.J."/>
            <person name="Barry K."/>
            <person name="Sandor L."/>
            <person name="Lee J."/>
            <person name="Lipzen A."/>
            <person name="Pangilinan J."/>
            <person name="LaButti K."/>
            <person name="Hainaut M."/>
            <person name="Henrissat B."/>
            <person name="Grigoriev I.V."/>
            <person name="Spatafora J.W."/>
            <person name="Aime M.C."/>
        </authorList>
    </citation>
    <scope>NUCLEOTIDE SEQUENCE [LARGE SCALE GENOMIC DNA]</scope>
    <source>
        <strain evidence="12">MCA 4198</strain>
    </source>
</reference>
<feature type="region of interest" description="Disordered" evidence="9">
    <location>
        <begin position="235"/>
        <end position="255"/>
    </location>
</feature>
<dbReference type="InterPro" id="IPR050214">
    <property type="entry name" value="Cys_Synth/Cystath_Beta-Synth"/>
</dbReference>
<sequence length="583" mass="63353">MDLSWLQLPPSLAGRGRRSFFLVGVVSGITLSLGSLATALLLANVRARRRRRRRLARFAGRTSTSGRSDRSDELDSGRRRRRAGGIIDIRAGQVVRGVDGLIGNTPLMRIESLSELTGCEILAKAEFLNPGGSPKDRVAKQILDDAEDEGLLHPNTGSCIFEGTVGSTGISLATLSRARGYRCSIVIPDDVAREKAELLRKLGAEIDAVRPRGIVDPRHFVNEARARAEAFGTTELVGPHPHTDEQSASGEIFDGGEKRSDLVVTTNAHAHRSGSETTHADDADDLETKPRGFFADQFENVSNFYAHYHGTGPEIWRQTGGMLDAFVAGAGTGGTLSGVAVYLQQQVAEANASDSGSDDGDSDSDSGIFTSWLRFGNRRSAQRRWAPSEDEVKPWEEEKKESGGLEWPGQREAERRIEIVLADPQGSGLFNKVKYGVMFNQTEAEGKRRRHQVDTVVEGIGLNRLTKNFEMGLDYFDSAERVTDDEALRMSRHLVLRDGLFLGSSSAVNCVAAVRTALRLKQQTRKGGEPPVVVTILCDSGTRHLSKFWDDDAVRKLGLDPAKNDISDILAAPAPADAPPASS</sequence>
<dbReference type="InterPro" id="IPR001926">
    <property type="entry name" value="TrpB-like_PALP"/>
</dbReference>
<feature type="compositionally biased region" description="Low complexity" evidence="9">
    <location>
        <begin position="57"/>
        <end position="66"/>
    </location>
</feature>
<evidence type="ECO:0000256" key="2">
    <source>
        <dbReference type="ARBA" id="ARBA00007103"/>
    </source>
</evidence>
<keyword evidence="6" id="KW-0663">Pyridoxal phosphate</keyword>
<dbReference type="FunFam" id="3.40.50.1100:FF:000016">
    <property type="entry name" value="Cysteine synthase A"/>
    <property type="match status" value="1"/>
</dbReference>
<comment type="catalytic activity">
    <reaction evidence="8">
        <text>O-acetyl-L-serine + hydrogen sulfide = L-cysteine + acetate</text>
        <dbReference type="Rhea" id="RHEA:14829"/>
        <dbReference type="ChEBI" id="CHEBI:29919"/>
        <dbReference type="ChEBI" id="CHEBI:30089"/>
        <dbReference type="ChEBI" id="CHEBI:35235"/>
        <dbReference type="ChEBI" id="CHEBI:58340"/>
        <dbReference type="EC" id="2.5.1.47"/>
    </reaction>
</comment>
<dbReference type="GO" id="GO:0004124">
    <property type="term" value="F:cysteine synthase activity"/>
    <property type="evidence" value="ECO:0007669"/>
    <property type="project" value="UniProtKB-EC"/>
</dbReference>
<feature type="transmembrane region" description="Helical" evidence="10">
    <location>
        <begin position="20"/>
        <end position="45"/>
    </location>
</feature>
<feature type="compositionally biased region" description="Basic and acidic residues" evidence="9">
    <location>
        <begin position="386"/>
        <end position="409"/>
    </location>
</feature>
<keyword evidence="10" id="KW-1133">Transmembrane helix</keyword>
<keyword evidence="7" id="KW-0198">Cysteine biosynthesis</keyword>
<evidence type="ECO:0000256" key="9">
    <source>
        <dbReference type="SAM" id="MobiDB-lite"/>
    </source>
</evidence>
<keyword evidence="10" id="KW-0472">Membrane</keyword>
<dbReference type="GO" id="GO:0006535">
    <property type="term" value="P:cysteine biosynthetic process from serine"/>
    <property type="evidence" value="ECO:0007669"/>
    <property type="project" value="InterPro"/>
</dbReference>
<keyword evidence="5" id="KW-0808">Transferase</keyword>
<evidence type="ECO:0000313" key="12">
    <source>
        <dbReference type="EMBL" id="PWN91186.1"/>
    </source>
</evidence>
<dbReference type="FunCoup" id="A0A316YQ87">
    <property type="interactions" value="221"/>
</dbReference>
<protein>
    <recommendedName>
        <fullName evidence="3">cysteine synthase</fullName>
        <ecNumber evidence="3">2.5.1.47</ecNumber>
    </recommendedName>
</protein>
<evidence type="ECO:0000256" key="8">
    <source>
        <dbReference type="ARBA" id="ARBA00047931"/>
    </source>
</evidence>
<dbReference type="CDD" id="cd01561">
    <property type="entry name" value="CBS_like"/>
    <property type="match status" value="1"/>
</dbReference>
<evidence type="ECO:0000256" key="10">
    <source>
        <dbReference type="SAM" id="Phobius"/>
    </source>
</evidence>
<evidence type="ECO:0000256" key="1">
    <source>
        <dbReference type="ARBA" id="ARBA00001933"/>
    </source>
</evidence>
<dbReference type="Pfam" id="PF00291">
    <property type="entry name" value="PALP"/>
    <property type="match status" value="3"/>
</dbReference>
<feature type="domain" description="Tryptophan synthase beta chain-like PALP" evidence="11">
    <location>
        <begin position="265"/>
        <end position="346"/>
    </location>
</feature>
<evidence type="ECO:0000256" key="7">
    <source>
        <dbReference type="ARBA" id="ARBA00023192"/>
    </source>
</evidence>
<dbReference type="InterPro" id="IPR001216">
    <property type="entry name" value="P-phosphate_BS"/>
</dbReference>
<dbReference type="FunFam" id="3.40.50.1100:FF:000049">
    <property type="entry name" value="Cysteine synthase, putative"/>
    <property type="match status" value="1"/>
</dbReference>
<proteinExistence type="inferred from homology"/>
<dbReference type="STRING" id="215250.A0A316YQ87"/>
<keyword evidence="13" id="KW-1185">Reference proteome</keyword>
<gene>
    <name evidence="12" type="ORF">FA10DRAFT_238625</name>
</gene>
<accession>A0A316YQ87</accession>
<evidence type="ECO:0000259" key="11">
    <source>
        <dbReference type="Pfam" id="PF00291"/>
    </source>
</evidence>
<feature type="region of interest" description="Disordered" evidence="9">
    <location>
        <begin position="268"/>
        <end position="288"/>
    </location>
</feature>
<dbReference type="Gene3D" id="3.40.50.1100">
    <property type="match status" value="3"/>
</dbReference>
<evidence type="ECO:0000256" key="6">
    <source>
        <dbReference type="ARBA" id="ARBA00022898"/>
    </source>
</evidence>
<feature type="domain" description="Tryptophan synthase beta chain-like PALP" evidence="11">
    <location>
        <begin position="412"/>
        <end position="539"/>
    </location>
</feature>
<evidence type="ECO:0000256" key="4">
    <source>
        <dbReference type="ARBA" id="ARBA00022605"/>
    </source>
</evidence>
<feature type="region of interest" description="Disordered" evidence="9">
    <location>
        <begin position="56"/>
        <end position="77"/>
    </location>
</feature>
<dbReference type="Proteomes" id="UP000245768">
    <property type="component" value="Unassembled WGS sequence"/>
</dbReference>
<evidence type="ECO:0000256" key="5">
    <source>
        <dbReference type="ARBA" id="ARBA00022679"/>
    </source>
</evidence>
<keyword evidence="4" id="KW-0028">Amino-acid biosynthesis</keyword>
<feature type="region of interest" description="Disordered" evidence="9">
    <location>
        <begin position="383"/>
        <end position="409"/>
    </location>
</feature>
<dbReference type="PANTHER" id="PTHR10314">
    <property type="entry name" value="CYSTATHIONINE BETA-SYNTHASE"/>
    <property type="match status" value="1"/>
</dbReference>
<dbReference type="OrthoDB" id="10259545at2759"/>
<dbReference type="InterPro" id="IPR036052">
    <property type="entry name" value="TrpB-like_PALP_sf"/>
</dbReference>
<feature type="compositionally biased region" description="Basic and acidic residues" evidence="9">
    <location>
        <begin position="278"/>
        <end position="288"/>
    </location>
</feature>
<dbReference type="PROSITE" id="PS00901">
    <property type="entry name" value="CYS_SYNTHASE"/>
    <property type="match status" value="1"/>
</dbReference>
<dbReference type="AlphaFoldDB" id="A0A316YQ87"/>
<organism evidence="12 13">
    <name type="scientific">Acaromyces ingoldii</name>
    <dbReference type="NCBI Taxonomy" id="215250"/>
    <lineage>
        <taxon>Eukaryota</taxon>
        <taxon>Fungi</taxon>
        <taxon>Dikarya</taxon>
        <taxon>Basidiomycota</taxon>
        <taxon>Ustilaginomycotina</taxon>
        <taxon>Exobasidiomycetes</taxon>
        <taxon>Exobasidiales</taxon>
        <taxon>Cryptobasidiaceae</taxon>
        <taxon>Acaromyces</taxon>
    </lineage>
</organism>